<dbReference type="Proteomes" id="UP000828390">
    <property type="component" value="Unassembled WGS sequence"/>
</dbReference>
<dbReference type="EMBL" id="JAIWYP010000008">
    <property type="protein sequence ID" value="KAH3780064.1"/>
    <property type="molecule type" value="Genomic_DNA"/>
</dbReference>
<reference evidence="2" key="1">
    <citation type="journal article" date="2019" name="bioRxiv">
        <title>The Genome of the Zebra Mussel, Dreissena polymorpha: A Resource for Invasive Species Research.</title>
        <authorList>
            <person name="McCartney M.A."/>
            <person name="Auch B."/>
            <person name="Kono T."/>
            <person name="Mallez S."/>
            <person name="Zhang Y."/>
            <person name="Obille A."/>
            <person name="Becker A."/>
            <person name="Abrahante J.E."/>
            <person name="Garbe J."/>
            <person name="Badalamenti J.P."/>
            <person name="Herman A."/>
            <person name="Mangelson H."/>
            <person name="Liachko I."/>
            <person name="Sullivan S."/>
            <person name="Sone E.D."/>
            <person name="Koren S."/>
            <person name="Silverstein K.A.T."/>
            <person name="Beckman K.B."/>
            <person name="Gohl D.M."/>
        </authorList>
    </citation>
    <scope>NUCLEOTIDE SEQUENCE</scope>
    <source>
        <strain evidence="2">Duluth1</strain>
        <tissue evidence="2">Whole animal</tissue>
    </source>
</reference>
<gene>
    <name evidence="2" type="ORF">DPMN_117459</name>
    <name evidence="1" type="ORF">DPMN_157874</name>
</gene>
<evidence type="ECO:0000313" key="3">
    <source>
        <dbReference type="Proteomes" id="UP000828390"/>
    </source>
</evidence>
<dbReference type="EMBL" id="JAIWYP010000004">
    <property type="protein sequence ID" value="KAH3843924.1"/>
    <property type="molecule type" value="Genomic_DNA"/>
</dbReference>
<accession>A0A9D4KQN8</accession>
<comment type="caution">
    <text evidence="2">The sequence shown here is derived from an EMBL/GenBank/DDBJ whole genome shotgun (WGS) entry which is preliminary data.</text>
</comment>
<reference evidence="2" key="2">
    <citation type="submission" date="2020-11" db="EMBL/GenBank/DDBJ databases">
        <authorList>
            <person name="McCartney M.A."/>
            <person name="Auch B."/>
            <person name="Kono T."/>
            <person name="Mallez S."/>
            <person name="Becker A."/>
            <person name="Gohl D.M."/>
            <person name="Silverstein K.A.T."/>
            <person name="Koren S."/>
            <person name="Bechman K.B."/>
            <person name="Herman A."/>
            <person name="Abrahante J.E."/>
            <person name="Garbe J."/>
        </authorList>
    </citation>
    <scope>NUCLEOTIDE SEQUENCE</scope>
    <source>
        <strain evidence="2">Duluth1</strain>
        <tissue evidence="2">Whole animal</tissue>
    </source>
</reference>
<keyword evidence="3" id="KW-1185">Reference proteome</keyword>
<evidence type="ECO:0000313" key="2">
    <source>
        <dbReference type="EMBL" id="KAH3843924.1"/>
    </source>
</evidence>
<dbReference type="AlphaFoldDB" id="A0A9D4KQN8"/>
<organism evidence="2 3">
    <name type="scientific">Dreissena polymorpha</name>
    <name type="common">Zebra mussel</name>
    <name type="synonym">Mytilus polymorpha</name>
    <dbReference type="NCBI Taxonomy" id="45954"/>
    <lineage>
        <taxon>Eukaryota</taxon>
        <taxon>Metazoa</taxon>
        <taxon>Spiralia</taxon>
        <taxon>Lophotrochozoa</taxon>
        <taxon>Mollusca</taxon>
        <taxon>Bivalvia</taxon>
        <taxon>Autobranchia</taxon>
        <taxon>Heteroconchia</taxon>
        <taxon>Euheterodonta</taxon>
        <taxon>Imparidentia</taxon>
        <taxon>Neoheterodontei</taxon>
        <taxon>Myida</taxon>
        <taxon>Dreissenoidea</taxon>
        <taxon>Dreissenidae</taxon>
        <taxon>Dreissena</taxon>
    </lineage>
</organism>
<protein>
    <recommendedName>
        <fullName evidence="4">Reverse transcriptase domain-containing protein</fullName>
    </recommendedName>
</protein>
<evidence type="ECO:0008006" key="4">
    <source>
        <dbReference type="Google" id="ProtNLM"/>
    </source>
</evidence>
<evidence type="ECO:0000313" key="1">
    <source>
        <dbReference type="EMBL" id="KAH3780064.1"/>
    </source>
</evidence>
<sequence>MVLNLTKSRLPLEFHRDLFSALLYINNLPSILTSQVRLFADDTAIYLTVSSEADC</sequence>
<name>A0A9D4KQN8_DREPO</name>
<proteinExistence type="predicted"/>